<name>B5H3A6_STRCL</name>
<dbReference type="PANTHER" id="PTHR46696:SF1">
    <property type="entry name" value="CYTOCHROME P450 YJIB-RELATED"/>
    <property type="match status" value="1"/>
</dbReference>
<dbReference type="Pfam" id="PF00067">
    <property type="entry name" value="p450"/>
    <property type="match status" value="1"/>
</dbReference>
<organism evidence="3 4">
    <name type="scientific">Streptomyces clavuligerus</name>
    <dbReference type="NCBI Taxonomy" id="1901"/>
    <lineage>
        <taxon>Bacteria</taxon>
        <taxon>Bacillati</taxon>
        <taxon>Actinomycetota</taxon>
        <taxon>Actinomycetes</taxon>
        <taxon>Kitasatosporales</taxon>
        <taxon>Streptomycetaceae</taxon>
        <taxon>Streptomyces</taxon>
    </lineage>
</organism>
<dbReference type="InterPro" id="IPR017972">
    <property type="entry name" value="Cyt_P450_CS"/>
</dbReference>
<dbReference type="PANTHER" id="PTHR46696">
    <property type="entry name" value="P450, PUTATIVE (EUROFUNG)-RELATED"/>
    <property type="match status" value="1"/>
</dbReference>
<dbReference type="PRINTS" id="PR00359">
    <property type="entry name" value="BP450"/>
</dbReference>
<keyword evidence="2" id="KW-0349">Heme</keyword>
<dbReference type="SUPFAM" id="SSF48264">
    <property type="entry name" value="Cytochrome P450"/>
    <property type="match status" value="1"/>
</dbReference>
<dbReference type="eggNOG" id="COG2124">
    <property type="taxonomic scope" value="Bacteria"/>
</dbReference>
<dbReference type="InterPro" id="IPR036396">
    <property type="entry name" value="Cyt_P450_sf"/>
</dbReference>
<keyword evidence="2" id="KW-0408">Iron</keyword>
<dbReference type="OrthoDB" id="54272at2"/>
<dbReference type="Gene3D" id="1.10.630.10">
    <property type="entry name" value="Cytochrome P450"/>
    <property type="match status" value="1"/>
</dbReference>
<dbReference type="AlphaFoldDB" id="B5H3A6"/>
<dbReference type="EC" id="1.14.-.-" evidence="3"/>
<keyword evidence="4" id="KW-1185">Reference proteome</keyword>
<evidence type="ECO:0000256" key="2">
    <source>
        <dbReference type="RuleBase" id="RU000461"/>
    </source>
</evidence>
<proteinExistence type="inferred from homology"/>
<comment type="similarity">
    <text evidence="1 2">Belongs to the cytochrome P450 family.</text>
</comment>
<protein>
    <submittedName>
        <fullName evidence="3">Cytochrome P450 monooxygenase</fullName>
        <ecNumber evidence="3">1.14.-.-</ecNumber>
    </submittedName>
</protein>
<evidence type="ECO:0000313" key="4">
    <source>
        <dbReference type="Proteomes" id="UP000002357"/>
    </source>
</evidence>
<dbReference type="GO" id="GO:0016705">
    <property type="term" value="F:oxidoreductase activity, acting on paired donors, with incorporation or reduction of molecular oxygen"/>
    <property type="evidence" value="ECO:0007669"/>
    <property type="project" value="InterPro"/>
</dbReference>
<accession>B5H3A6</accession>
<dbReference type="GO" id="GO:0020037">
    <property type="term" value="F:heme binding"/>
    <property type="evidence" value="ECO:0007669"/>
    <property type="project" value="InterPro"/>
</dbReference>
<dbReference type="GO" id="GO:0005506">
    <property type="term" value="F:iron ion binding"/>
    <property type="evidence" value="ECO:0007669"/>
    <property type="project" value="InterPro"/>
</dbReference>
<dbReference type="Proteomes" id="UP000002357">
    <property type="component" value="Chromosome"/>
</dbReference>
<keyword evidence="2 3" id="KW-0503">Monooxygenase</keyword>
<dbReference type="STRING" id="1901.BB341_15470"/>
<dbReference type="EMBL" id="CM000913">
    <property type="protein sequence ID" value="EFG07679.1"/>
    <property type="molecule type" value="Genomic_DNA"/>
</dbReference>
<dbReference type="InterPro" id="IPR001128">
    <property type="entry name" value="Cyt_P450"/>
</dbReference>
<dbReference type="PROSITE" id="PS00086">
    <property type="entry name" value="CYTOCHROME_P450"/>
    <property type="match status" value="1"/>
</dbReference>
<evidence type="ECO:0000256" key="1">
    <source>
        <dbReference type="ARBA" id="ARBA00010617"/>
    </source>
</evidence>
<keyword evidence="2" id="KW-0479">Metal-binding</keyword>
<dbReference type="GO" id="GO:0004497">
    <property type="term" value="F:monooxygenase activity"/>
    <property type="evidence" value="ECO:0007669"/>
    <property type="project" value="UniProtKB-KW"/>
</dbReference>
<sequence>MSAFPIKSISGVEDSLADFVFDPLDAEFLENPYPVLRALRQDHPAHWHEGMRSWIFSRYDDCREILHDTERFGADPRAVGQELPPARVSIQTLDGEEHARIQRVVVAALQEADFTLVERRMARLLRRPPGSGADTVDFVQDIALPVTTRATLSLFGLPADAEERIADSSTVIVRSMMHGLLTEGETDALAARAAVTDILDTWYGRTGDGLLGAIHRRPEAAALDRTALLNSLRVVLLAGINSTQRLLSLAVRTLLARPRGLKEFRAAPSGNRAVHELIRYEGSAQSAARFCRETTTLHGRRVRRGEQVVALLGSANRDERRFADPDGLDLDRHPNPHLGFGRGTHACLGIPLTLSIARGTLETLGRDHPGAALAGPVVIEPNPALRGLTSLPVRLR</sequence>
<dbReference type="InterPro" id="IPR002397">
    <property type="entry name" value="Cyt_P450_B"/>
</dbReference>
<keyword evidence="2 3" id="KW-0560">Oxidoreductase</keyword>
<evidence type="ECO:0000313" key="3">
    <source>
        <dbReference type="EMBL" id="EFG07679.1"/>
    </source>
</evidence>
<gene>
    <name evidence="3" type="ORF">SCLAV_2607</name>
</gene>
<reference evidence="3 4" key="1">
    <citation type="journal article" date="2010" name="Genome Biol. Evol.">
        <title>The sequence of a 1.8-mb bacterial linear plasmid reveals a rich evolutionary reservoir of secondary metabolic pathways.</title>
        <authorList>
            <person name="Medema M.H."/>
            <person name="Trefzer A."/>
            <person name="Kovalchuk A."/>
            <person name="van den Berg M."/>
            <person name="Mueller U."/>
            <person name="Heijne W."/>
            <person name="Wu L."/>
            <person name="Alam M.T."/>
            <person name="Ronning C.M."/>
            <person name="Nierman W.C."/>
            <person name="Bovenberg R.A.L."/>
            <person name="Breitling R."/>
            <person name="Takano E."/>
        </authorList>
    </citation>
    <scope>NUCLEOTIDE SEQUENCE [LARGE SCALE GENOMIC DNA]</scope>
    <source>
        <strain evidence="4">ATCC 27064 / DSM 738 / JCM 4710 / NBRC 13307 / NCIMB 12785 / NRRL 3585 / VKM Ac-602</strain>
    </source>
</reference>
<dbReference type="KEGG" id="sclf:BB341_15470"/>